<evidence type="ECO:0000256" key="3">
    <source>
        <dbReference type="ARBA" id="ARBA00023163"/>
    </source>
</evidence>
<organism evidence="9">
    <name type="scientific">Brugia pahangi</name>
    <name type="common">Filarial nematode worm</name>
    <dbReference type="NCBI Taxonomy" id="6280"/>
    <lineage>
        <taxon>Eukaryota</taxon>
        <taxon>Metazoa</taxon>
        <taxon>Ecdysozoa</taxon>
        <taxon>Nematoda</taxon>
        <taxon>Chromadorea</taxon>
        <taxon>Rhabditida</taxon>
        <taxon>Spirurina</taxon>
        <taxon>Spiruromorpha</taxon>
        <taxon>Filarioidea</taxon>
        <taxon>Onchocercidae</taxon>
        <taxon>Brugia</taxon>
    </lineage>
</organism>
<evidence type="ECO:0000256" key="5">
    <source>
        <dbReference type="ARBA" id="ARBA00025730"/>
    </source>
</evidence>
<sequence length="175" mass="19018">MESAKPHNAGGHMHSQSSDDRKLGVMSGIKDVTSMVQTLPSGSSTSRSVVSQQKSLPDSQAVLLASGSVPPGTSLRDFVNDLDNYVPTIPDAVTIHYMKKSGVDCADSRVIRLFSLAAQKFTSDIILDAMQQARMKGLGQTKKGTKETRYTLTSELLEPVLAEYGIELKRPPYFQ</sequence>
<dbReference type="Pfam" id="PF03540">
    <property type="entry name" value="TAF10"/>
    <property type="match status" value="1"/>
</dbReference>
<evidence type="ECO:0000256" key="4">
    <source>
        <dbReference type="ARBA" id="ARBA00023242"/>
    </source>
</evidence>
<dbReference type="AlphaFoldDB" id="A0A0N4TWD5"/>
<evidence type="ECO:0000256" key="6">
    <source>
        <dbReference type="SAM" id="MobiDB-lite"/>
    </source>
</evidence>
<dbReference type="STRING" id="6280.A0A0N4TWD5"/>
<dbReference type="InterPro" id="IPR003923">
    <property type="entry name" value="TAF10"/>
</dbReference>
<protein>
    <submittedName>
        <fullName evidence="9">Transcription initiation factor TFIID subunit 10</fullName>
    </submittedName>
</protein>
<evidence type="ECO:0000313" key="9">
    <source>
        <dbReference type="WBParaSite" id="BPAG_0001324401-mRNA-1"/>
    </source>
</evidence>
<name>A0A0N4TWD5_BRUPA</name>
<dbReference type="Proteomes" id="UP000278627">
    <property type="component" value="Unassembled WGS sequence"/>
</dbReference>
<evidence type="ECO:0000256" key="1">
    <source>
        <dbReference type="ARBA" id="ARBA00004123"/>
    </source>
</evidence>
<keyword evidence="3" id="KW-0804">Transcription</keyword>
<dbReference type="GO" id="GO:0016251">
    <property type="term" value="F:RNA polymerase II general transcription initiation factor activity"/>
    <property type="evidence" value="ECO:0007669"/>
    <property type="project" value="TreeGrafter"/>
</dbReference>
<keyword evidence="8" id="KW-1185">Reference proteome</keyword>
<evidence type="ECO:0000313" key="7">
    <source>
        <dbReference type="EMBL" id="VDN94357.1"/>
    </source>
</evidence>
<proteinExistence type="inferred from homology"/>
<comment type="similarity">
    <text evidence="5">Belongs to the TAF10 family.</text>
</comment>
<dbReference type="PRINTS" id="PR01443">
    <property type="entry name" value="TFIID30KDSUB"/>
</dbReference>
<comment type="subcellular location">
    <subcellularLocation>
        <location evidence="1">Nucleus</location>
    </subcellularLocation>
</comment>
<dbReference type="CDD" id="cd07982">
    <property type="entry name" value="HFD_TAF10"/>
    <property type="match status" value="1"/>
</dbReference>
<reference evidence="7 8" key="2">
    <citation type="submission" date="2018-11" db="EMBL/GenBank/DDBJ databases">
        <authorList>
            <consortium name="Pathogen Informatics"/>
        </authorList>
    </citation>
    <scope>NUCLEOTIDE SEQUENCE [LARGE SCALE GENOMIC DNA]</scope>
</reference>
<dbReference type="WBParaSite" id="BPAG_0001324401-mRNA-1">
    <property type="protein sequence ID" value="BPAG_0001324401-mRNA-1"/>
    <property type="gene ID" value="BPAG_0001324401"/>
</dbReference>
<evidence type="ECO:0000256" key="2">
    <source>
        <dbReference type="ARBA" id="ARBA00023015"/>
    </source>
</evidence>
<evidence type="ECO:0000313" key="8">
    <source>
        <dbReference type="Proteomes" id="UP000278627"/>
    </source>
</evidence>
<reference evidence="9" key="1">
    <citation type="submission" date="2017-02" db="UniProtKB">
        <authorList>
            <consortium name="WormBaseParasite"/>
        </authorList>
    </citation>
    <scope>IDENTIFICATION</scope>
</reference>
<keyword evidence="2" id="KW-0805">Transcription regulation</keyword>
<dbReference type="GO" id="GO:0000124">
    <property type="term" value="C:SAGA complex"/>
    <property type="evidence" value="ECO:0007669"/>
    <property type="project" value="TreeGrafter"/>
</dbReference>
<dbReference type="PANTHER" id="PTHR21242">
    <property type="entry name" value="TRANSCRIPTION INITIATION FACTOR TFIID SUBUNIT 10"/>
    <property type="match status" value="1"/>
</dbReference>
<dbReference type="GO" id="GO:0006367">
    <property type="term" value="P:transcription initiation at RNA polymerase II promoter"/>
    <property type="evidence" value="ECO:0007669"/>
    <property type="project" value="TreeGrafter"/>
</dbReference>
<gene>
    <name evidence="7" type="ORF">BPAG_LOCUS13172</name>
</gene>
<keyword evidence="4" id="KW-0539">Nucleus</keyword>
<feature type="region of interest" description="Disordered" evidence="6">
    <location>
        <begin position="1"/>
        <end position="26"/>
    </location>
</feature>
<dbReference type="EMBL" id="UZAD01013361">
    <property type="protein sequence ID" value="VDN94357.1"/>
    <property type="molecule type" value="Genomic_DNA"/>
</dbReference>
<accession>A0A0N4TWD5</accession>
<dbReference type="GO" id="GO:1990841">
    <property type="term" value="F:promoter-specific chromatin binding"/>
    <property type="evidence" value="ECO:0007669"/>
    <property type="project" value="TreeGrafter"/>
</dbReference>
<dbReference type="GO" id="GO:0005669">
    <property type="term" value="C:transcription factor TFIID complex"/>
    <property type="evidence" value="ECO:0007669"/>
    <property type="project" value="TreeGrafter"/>
</dbReference>
<dbReference type="PANTHER" id="PTHR21242:SF0">
    <property type="entry name" value="TRANSCRIPTION INITIATION FACTOR TFIID SUBUNIT 10"/>
    <property type="match status" value="1"/>
</dbReference>